<protein>
    <submittedName>
        <fullName evidence="1">Uncharacterized protein</fullName>
    </submittedName>
</protein>
<evidence type="ECO:0000313" key="1">
    <source>
        <dbReference type="EMBL" id="KAK4246807.1"/>
    </source>
</evidence>
<accession>A0AAN7CT22</accession>
<gene>
    <name evidence="1" type="ORF">C7999DRAFT_32778</name>
</gene>
<keyword evidence="2" id="KW-1185">Reference proteome</keyword>
<organism evidence="1 2">
    <name type="scientific">Corynascus novoguineensis</name>
    <dbReference type="NCBI Taxonomy" id="1126955"/>
    <lineage>
        <taxon>Eukaryota</taxon>
        <taxon>Fungi</taxon>
        <taxon>Dikarya</taxon>
        <taxon>Ascomycota</taxon>
        <taxon>Pezizomycotina</taxon>
        <taxon>Sordariomycetes</taxon>
        <taxon>Sordariomycetidae</taxon>
        <taxon>Sordariales</taxon>
        <taxon>Chaetomiaceae</taxon>
        <taxon>Corynascus</taxon>
    </lineage>
</organism>
<dbReference type="EMBL" id="MU857666">
    <property type="protein sequence ID" value="KAK4246807.1"/>
    <property type="molecule type" value="Genomic_DNA"/>
</dbReference>
<reference evidence="1" key="2">
    <citation type="submission" date="2023-05" db="EMBL/GenBank/DDBJ databases">
        <authorList>
            <consortium name="Lawrence Berkeley National Laboratory"/>
            <person name="Steindorff A."/>
            <person name="Hensen N."/>
            <person name="Bonometti L."/>
            <person name="Westerberg I."/>
            <person name="Brannstrom I.O."/>
            <person name="Guillou S."/>
            <person name="Cros-Aarteil S."/>
            <person name="Calhoun S."/>
            <person name="Haridas S."/>
            <person name="Kuo A."/>
            <person name="Mondo S."/>
            <person name="Pangilinan J."/>
            <person name="Riley R."/>
            <person name="Labutti K."/>
            <person name="Andreopoulos B."/>
            <person name="Lipzen A."/>
            <person name="Chen C."/>
            <person name="Yanf M."/>
            <person name="Daum C."/>
            <person name="Ng V."/>
            <person name="Clum A."/>
            <person name="Ohm R."/>
            <person name="Martin F."/>
            <person name="Silar P."/>
            <person name="Natvig D."/>
            <person name="Lalanne C."/>
            <person name="Gautier V."/>
            <person name="Ament-Velasquez S.L."/>
            <person name="Kruys A."/>
            <person name="Hutchinson M.I."/>
            <person name="Powell A.J."/>
            <person name="Barry K."/>
            <person name="Miller A.N."/>
            <person name="Grigoriev I.V."/>
            <person name="Debuchy R."/>
            <person name="Gladieux P."/>
            <person name="Thoren M.H."/>
            <person name="Johannesson H."/>
        </authorList>
    </citation>
    <scope>NUCLEOTIDE SEQUENCE</scope>
    <source>
        <strain evidence="1">CBS 359.72</strain>
    </source>
</reference>
<dbReference type="AlphaFoldDB" id="A0AAN7CT22"/>
<evidence type="ECO:0000313" key="2">
    <source>
        <dbReference type="Proteomes" id="UP001303647"/>
    </source>
</evidence>
<dbReference type="Proteomes" id="UP001303647">
    <property type="component" value="Unassembled WGS sequence"/>
</dbReference>
<proteinExistence type="predicted"/>
<comment type="caution">
    <text evidence="1">The sequence shown here is derived from an EMBL/GenBank/DDBJ whole genome shotgun (WGS) entry which is preliminary data.</text>
</comment>
<sequence length="227" mass="24662">MKTALIRDCAGVKLVPKLISSVLLTGQYATWTDSLPPWSRARSAKQMIVNFGNTRYFVARSASGLRGAGAVDEAALHDEPWVRLDQTEIMMILLSVRATSASSSTLVSMLLIIMSTSAAAGTRSACTRSMPLQSRSRTITPPLAFGMPRLWTLSATSRLHQSPIRLRLTTTLCGVDPVFGDRPLTGDGVDDSGAPVAVQVNWLSFSLSTSTADLHQMLFDKDEEYQK</sequence>
<name>A0AAN7CT22_9PEZI</name>
<reference evidence="1" key="1">
    <citation type="journal article" date="2023" name="Mol. Phylogenet. Evol.">
        <title>Genome-scale phylogeny and comparative genomics of the fungal order Sordariales.</title>
        <authorList>
            <person name="Hensen N."/>
            <person name="Bonometti L."/>
            <person name="Westerberg I."/>
            <person name="Brannstrom I.O."/>
            <person name="Guillou S."/>
            <person name="Cros-Aarteil S."/>
            <person name="Calhoun S."/>
            <person name="Haridas S."/>
            <person name="Kuo A."/>
            <person name="Mondo S."/>
            <person name="Pangilinan J."/>
            <person name="Riley R."/>
            <person name="LaButti K."/>
            <person name="Andreopoulos B."/>
            <person name="Lipzen A."/>
            <person name="Chen C."/>
            <person name="Yan M."/>
            <person name="Daum C."/>
            <person name="Ng V."/>
            <person name="Clum A."/>
            <person name="Steindorff A."/>
            <person name="Ohm R.A."/>
            <person name="Martin F."/>
            <person name="Silar P."/>
            <person name="Natvig D.O."/>
            <person name="Lalanne C."/>
            <person name="Gautier V."/>
            <person name="Ament-Velasquez S.L."/>
            <person name="Kruys A."/>
            <person name="Hutchinson M.I."/>
            <person name="Powell A.J."/>
            <person name="Barry K."/>
            <person name="Miller A.N."/>
            <person name="Grigoriev I.V."/>
            <person name="Debuchy R."/>
            <person name="Gladieux P."/>
            <person name="Hiltunen Thoren M."/>
            <person name="Johannesson H."/>
        </authorList>
    </citation>
    <scope>NUCLEOTIDE SEQUENCE</scope>
    <source>
        <strain evidence="1">CBS 359.72</strain>
    </source>
</reference>